<dbReference type="RefSeq" id="WP_188689619.1">
    <property type="nucleotide sequence ID" value="NZ_BMLS01000001.1"/>
</dbReference>
<feature type="signal peptide" evidence="1">
    <location>
        <begin position="1"/>
        <end position="23"/>
    </location>
</feature>
<keyword evidence="3" id="KW-1185">Reference proteome</keyword>
<reference evidence="2" key="2">
    <citation type="submission" date="2020-09" db="EMBL/GenBank/DDBJ databases">
        <authorList>
            <person name="Sun Q."/>
            <person name="Zhou Y."/>
        </authorList>
    </citation>
    <scope>NUCLEOTIDE SEQUENCE</scope>
    <source>
        <strain evidence="2">CGMCC 1.7086</strain>
    </source>
</reference>
<accession>A0A917YS03</accession>
<dbReference type="Proteomes" id="UP000606935">
    <property type="component" value="Unassembled WGS sequence"/>
</dbReference>
<dbReference type="Gene3D" id="2.130.10.10">
    <property type="entry name" value="YVTN repeat-like/Quinoprotein amine dehydrogenase"/>
    <property type="match status" value="1"/>
</dbReference>
<keyword evidence="1" id="KW-0732">Signal</keyword>
<proteinExistence type="predicted"/>
<name>A0A917YS03_9ALTE</name>
<dbReference type="AlphaFoldDB" id="A0A917YS03"/>
<comment type="caution">
    <text evidence="2">The sequence shown here is derived from an EMBL/GenBank/DDBJ whole genome shotgun (WGS) entry which is preliminary data.</text>
</comment>
<protein>
    <recommendedName>
        <fullName evidence="4">Photosynthesis system II assembly factor Ycf48/Hcf136-like domain-containing protein</fullName>
    </recommendedName>
</protein>
<evidence type="ECO:0000256" key="1">
    <source>
        <dbReference type="SAM" id="SignalP"/>
    </source>
</evidence>
<reference evidence="2" key="1">
    <citation type="journal article" date="2014" name="Int. J. Syst. Evol. Microbiol.">
        <title>Complete genome sequence of Corynebacterium casei LMG S-19264T (=DSM 44701T), isolated from a smear-ripened cheese.</title>
        <authorList>
            <consortium name="US DOE Joint Genome Institute (JGI-PGF)"/>
            <person name="Walter F."/>
            <person name="Albersmeier A."/>
            <person name="Kalinowski J."/>
            <person name="Ruckert C."/>
        </authorList>
    </citation>
    <scope>NUCLEOTIDE SEQUENCE</scope>
    <source>
        <strain evidence="2">CGMCC 1.7086</strain>
    </source>
</reference>
<evidence type="ECO:0000313" key="3">
    <source>
        <dbReference type="Proteomes" id="UP000606935"/>
    </source>
</evidence>
<feature type="chain" id="PRO_5036906995" description="Photosynthesis system II assembly factor Ycf48/Hcf136-like domain-containing protein" evidence="1">
    <location>
        <begin position="24"/>
        <end position="358"/>
    </location>
</feature>
<evidence type="ECO:0008006" key="4">
    <source>
        <dbReference type="Google" id="ProtNLM"/>
    </source>
</evidence>
<organism evidence="2 3">
    <name type="scientific">Bowmanella pacifica</name>
    <dbReference type="NCBI Taxonomy" id="502051"/>
    <lineage>
        <taxon>Bacteria</taxon>
        <taxon>Pseudomonadati</taxon>
        <taxon>Pseudomonadota</taxon>
        <taxon>Gammaproteobacteria</taxon>
        <taxon>Alteromonadales</taxon>
        <taxon>Alteromonadaceae</taxon>
        <taxon>Bowmanella</taxon>
    </lineage>
</organism>
<dbReference type="InterPro" id="IPR015943">
    <property type="entry name" value="WD40/YVTN_repeat-like_dom_sf"/>
</dbReference>
<dbReference type="EMBL" id="BMLS01000001">
    <property type="protein sequence ID" value="GGO64567.1"/>
    <property type="molecule type" value="Genomic_DNA"/>
</dbReference>
<dbReference type="SUPFAM" id="SSF110296">
    <property type="entry name" value="Oligoxyloglucan reducing end-specific cellobiohydrolase"/>
    <property type="match status" value="1"/>
</dbReference>
<evidence type="ECO:0000313" key="2">
    <source>
        <dbReference type="EMBL" id="GGO64567.1"/>
    </source>
</evidence>
<gene>
    <name evidence="2" type="ORF">GCM10010982_04310</name>
</gene>
<sequence length="358" mass="39720">MSWINTYRTCCFALSGFMLLACGSGGGSLEGPKPNPTPTIPQPTFAQSGLQGKIVNQLLATESTVYAATNAGVYLLEDDQWLLRSQADWQVLDIVRYGERHLLISAMQKDKSLLAESKDDGLSWEVLTHNFSDMSGEPAFRLAVHQGKLYGVGYDVLAVSEDRGRNWRLLAGGWNGFARGMSALTVHPSKPDVWYGGQGAIENIILRKLDIETLAEQNYPDIVDLLPAPSVVKSIVMHPSDPERVFITGEGGLIQSSDYGQSWQVLRTNDNYRFYFGLLLDSQNPDVMYTAGWSKDYDNPQSLILEISRDGGKNWQNYQHADNSLFGGVYSMASRREQGKEVLYLGLYKGGVMKVVLE</sequence>